<dbReference type="Pfam" id="PF10145">
    <property type="entry name" value="PhageMin_Tail"/>
    <property type="match status" value="1"/>
</dbReference>
<keyword evidence="2" id="KW-0472">Membrane</keyword>
<feature type="transmembrane region" description="Helical" evidence="2">
    <location>
        <begin position="404"/>
        <end position="432"/>
    </location>
</feature>
<dbReference type="NCBIfam" id="TIGR01760">
    <property type="entry name" value="tape_meas_TP901"/>
    <property type="match status" value="1"/>
</dbReference>
<protein>
    <submittedName>
        <fullName evidence="4">Phage tail tape measure protein, TP901 family, core region</fullName>
    </submittedName>
</protein>
<dbReference type="PANTHER" id="PTHR37813">
    <property type="entry name" value="FELS-2 PROPHAGE PROTEIN"/>
    <property type="match status" value="1"/>
</dbReference>
<feature type="transmembrane region" description="Helical" evidence="2">
    <location>
        <begin position="452"/>
        <end position="477"/>
    </location>
</feature>
<gene>
    <name evidence="4" type="ORF">A5804_001939</name>
</gene>
<keyword evidence="2" id="KW-1133">Transmembrane helix</keyword>
<sequence>MGQSYSITAVLQAIDKNFSSTYKKAEAQAKALGKQTETVGSRSQAASARTRAAWAEAGTTMTKVGAGMTKYVTLPVVAGFAAATKVGMEFEAQMSRVQAILGATPSDMKKLNSQAKQLGADTAFSAKEAADGMEQLASAGFNTNEVMEAMPGLLDLAAISGKDVGMASEYAASAVRQFQLDASNTGHVADVFARAAADTNAETRDMGYALKYAGTAANAAGWSLEETAAAIGIMSNAGVKGEQAGTTLRGALTRLMKPTKSVQAGLDQLGVSVYNSEGKMYSLEGIMAQLKSATKGLSDEEKNLALANIFGTEALSGMLALVDAGPVEINKLTKSLENSDGSAQKMAKTMQNNLKGALEEAGGSLETMAITVYEDLEPALTRIVKAFTGMINAFSGLPAPARTVIVVLASILAVTGPLLWTLGKLTTFILGIPGIIDDTVTVLGKLAKGFKLLGGAIMAHPFVALAVVIAGLIIWLVRLYQTNEGFRKKVNECWASIKKTVSESVEKFKKDMEEIGKAIGKVIQWFKDLPENTVKAWESFKESTRKAVDGAVKAVQDKWDSLKNKVSEGIENAKNAAIQKWEDLKTGFKTKVQEIKAEVVHQFKMMWYGVQIAFSSFVTWVYEKFINPFLDKFGALYAGLSGAGEEVRNILSRTWEAIKNIAGEAWNAIKAVIMAPVLLLCDLITGEWNQLAEDAAMLWSEFTGSIKRIWDELVSWFNDTFAMWQDLWWNVWYAIKETSKTLWTDLCNFLKTKWQEFTNWLHETWESTKEWFKQTWKDICENVKQTWKNFTQWIEDTWKGFCNWLKQTWTNTKEWFKQAWRDLCNGVKNTWSTFTKWLEDTWNAFCEWLPRKAREVGNWFSDTWKSVCDTVKGWWDGLVTGAQETWEGICEWFNKLKSFDLGEAGRAIMDSFLGGLKSVWKKVQDFVGGIGDWIREHKGPISYDKRLLIPAGKAIMNGLLGGLESKFGAVQNFVKSVTACLSDTSVTNGIDSAINDVNPTMTIDRNTKSRVRHEIDGSSTQPAYITLSMGGQTYKAFVSDIFDEHENETDVRLDVF</sequence>
<dbReference type="Gene3D" id="1.20.120.20">
    <property type="entry name" value="Apolipoprotein"/>
    <property type="match status" value="2"/>
</dbReference>
<dbReference type="PANTHER" id="PTHR37813:SF1">
    <property type="entry name" value="FELS-2 PROPHAGE PROTEIN"/>
    <property type="match status" value="1"/>
</dbReference>
<accession>A0AB73N4T1</accession>
<evidence type="ECO:0000259" key="3">
    <source>
        <dbReference type="Pfam" id="PF10145"/>
    </source>
</evidence>
<reference evidence="4 5" key="1">
    <citation type="submission" date="2017-05" db="EMBL/GenBank/DDBJ databases">
        <title>The Genome Sequence of Enterococcus faecium 6F2_DIV0138.</title>
        <authorList>
            <consortium name="The Broad Institute Genomics Platform"/>
            <consortium name="The Broad Institute Genomic Center for Infectious Diseases"/>
            <person name="Earl A."/>
            <person name="Manson A."/>
            <person name="Schwartman J."/>
            <person name="Gilmore M."/>
            <person name="Abouelleil A."/>
            <person name="Cao P."/>
            <person name="Chapman S."/>
            <person name="Cusick C."/>
            <person name="Shea T."/>
            <person name="Young S."/>
            <person name="Neafsey D."/>
            <person name="Nusbaum C."/>
            <person name="Birren B."/>
        </authorList>
    </citation>
    <scope>NUCLEOTIDE SEQUENCE [LARGE SCALE GENOMIC DNA]</scope>
    <source>
        <strain evidence="4 5">6F2_DIV0138</strain>
    </source>
</reference>
<evidence type="ECO:0000313" key="5">
    <source>
        <dbReference type="Proteomes" id="UP000194737"/>
    </source>
</evidence>
<organism evidence="4 5">
    <name type="scientific">Enterococcus faecium</name>
    <name type="common">Streptococcus faecium</name>
    <dbReference type="NCBI Taxonomy" id="1352"/>
    <lineage>
        <taxon>Bacteria</taxon>
        <taxon>Bacillati</taxon>
        <taxon>Bacillota</taxon>
        <taxon>Bacilli</taxon>
        <taxon>Lactobacillales</taxon>
        <taxon>Enterococcaceae</taxon>
        <taxon>Enterococcus</taxon>
    </lineage>
</organism>
<dbReference type="Proteomes" id="UP000194737">
    <property type="component" value="Unassembled WGS sequence"/>
</dbReference>
<evidence type="ECO:0000256" key="2">
    <source>
        <dbReference type="SAM" id="Phobius"/>
    </source>
</evidence>
<dbReference type="AlphaFoldDB" id="A0AB73N4T1"/>
<proteinExistence type="predicted"/>
<keyword evidence="1" id="KW-1188">Viral release from host cell</keyword>
<name>A0AB73N4T1_ENTFC</name>
<evidence type="ECO:0000313" key="4">
    <source>
        <dbReference type="EMBL" id="OTO00429.1"/>
    </source>
</evidence>
<feature type="transmembrane region" description="Helical" evidence="2">
    <location>
        <begin position="605"/>
        <end position="622"/>
    </location>
</feature>
<evidence type="ECO:0000256" key="1">
    <source>
        <dbReference type="ARBA" id="ARBA00022612"/>
    </source>
</evidence>
<dbReference type="RefSeq" id="WP_086324905.1">
    <property type="nucleotide sequence ID" value="NZ_NGLB01000001.1"/>
</dbReference>
<keyword evidence="2" id="KW-0812">Transmembrane</keyword>
<dbReference type="SUPFAM" id="SSF58113">
    <property type="entry name" value="Apolipoprotein A-I"/>
    <property type="match status" value="2"/>
</dbReference>
<dbReference type="InterPro" id="IPR010090">
    <property type="entry name" value="Phage_tape_meas"/>
</dbReference>
<dbReference type="EMBL" id="NGLB01000001">
    <property type="protein sequence ID" value="OTO00429.1"/>
    <property type="molecule type" value="Genomic_DNA"/>
</dbReference>
<comment type="caution">
    <text evidence="4">The sequence shown here is derived from an EMBL/GenBank/DDBJ whole genome shotgun (WGS) entry which is preliminary data.</text>
</comment>
<feature type="domain" description="Phage tail tape measure protein" evidence="3">
    <location>
        <begin position="113"/>
        <end position="311"/>
    </location>
</feature>